<feature type="compositionally biased region" description="Polar residues" evidence="1">
    <location>
        <begin position="44"/>
        <end position="58"/>
    </location>
</feature>
<dbReference type="EMBL" id="SMKE01000037">
    <property type="protein sequence ID" value="TDC01686.1"/>
    <property type="molecule type" value="Genomic_DNA"/>
</dbReference>
<evidence type="ECO:0000256" key="1">
    <source>
        <dbReference type="SAM" id="MobiDB-lite"/>
    </source>
</evidence>
<accession>A0ABY2DL08</accession>
<feature type="region of interest" description="Disordered" evidence="1">
    <location>
        <begin position="1"/>
        <end position="26"/>
    </location>
</feature>
<organism evidence="2 3">
    <name type="scientific">Micromonospora fluostatini</name>
    <dbReference type="NCBI Taxonomy" id="1629071"/>
    <lineage>
        <taxon>Bacteria</taxon>
        <taxon>Bacillati</taxon>
        <taxon>Actinomycetota</taxon>
        <taxon>Actinomycetes</taxon>
        <taxon>Micromonosporales</taxon>
        <taxon>Micromonosporaceae</taxon>
        <taxon>Micromonospora</taxon>
    </lineage>
</organism>
<proteinExistence type="predicted"/>
<sequence length="189" mass="19709">MDQNTTTSPAPEPTTPGPGDAPAPTVQERVDQALADIDTTIAQSAEQTLAGPTQTTESAGGETTVGNADDTELAVLERLIDELKGELNKTNDAVDHLAPLRENIRSIYQQLQDLTQGAAKPTQATRTAIEYAGQLIPIIGQMIGEASTQLGEAIELAKTAHEGLAPARQAVETLTAAGANTELIQETSA</sequence>
<gene>
    <name evidence="2" type="ORF">E1091_02330</name>
</gene>
<evidence type="ECO:0000313" key="3">
    <source>
        <dbReference type="Proteomes" id="UP000295626"/>
    </source>
</evidence>
<keyword evidence="3" id="KW-1185">Reference proteome</keyword>
<evidence type="ECO:0000313" key="2">
    <source>
        <dbReference type="EMBL" id="TDC01686.1"/>
    </source>
</evidence>
<comment type="caution">
    <text evidence="2">The sequence shown here is derived from an EMBL/GenBank/DDBJ whole genome shotgun (WGS) entry which is preliminary data.</text>
</comment>
<feature type="compositionally biased region" description="Pro residues" evidence="1">
    <location>
        <begin position="10"/>
        <end position="21"/>
    </location>
</feature>
<protein>
    <submittedName>
        <fullName evidence="2">Uncharacterized protein</fullName>
    </submittedName>
</protein>
<name>A0ABY2DL08_9ACTN</name>
<dbReference type="Proteomes" id="UP000295626">
    <property type="component" value="Unassembled WGS sequence"/>
</dbReference>
<feature type="region of interest" description="Disordered" evidence="1">
    <location>
        <begin position="44"/>
        <end position="69"/>
    </location>
</feature>
<reference evidence="2 3" key="1">
    <citation type="submission" date="2019-02" db="EMBL/GenBank/DDBJ databases">
        <title>Draft genome sequences of novel Actinobacteria.</title>
        <authorList>
            <person name="Sahin N."/>
            <person name="Ay H."/>
            <person name="Saygin H."/>
        </authorList>
    </citation>
    <scope>NUCLEOTIDE SEQUENCE [LARGE SCALE GENOMIC DNA]</scope>
    <source>
        <strain evidence="2 3">JCM 30529</strain>
    </source>
</reference>